<evidence type="ECO:0000259" key="3">
    <source>
        <dbReference type="PROSITE" id="PS50048"/>
    </source>
</evidence>
<comment type="caution">
    <text evidence="4">The sequence shown here is derived from an EMBL/GenBank/DDBJ whole genome shotgun (WGS) entry which is preliminary data.</text>
</comment>
<keyword evidence="5" id="KW-1185">Reference proteome</keyword>
<evidence type="ECO:0000313" key="4">
    <source>
        <dbReference type="EMBL" id="RDL33227.1"/>
    </source>
</evidence>
<dbReference type="PROSITE" id="PS00463">
    <property type="entry name" value="ZN2_CY6_FUNGAL_1"/>
    <property type="match status" value="1"/>
</dbReference>
<dbReference type="Gene3D" id="4.10.240.10">
    <property type="entry name" value="Zn(2)-C6 fungal-type DNA-binding domain"/>
    <property type="match status" value="1"/>
</dbReference>
<accession>A0A370TEV9</accession>
<keyword evidence="1" id="KW-0539">Nucleus</keyword>
<dbReference type="RefSeq" id="XP_031866720.1">
    <property type="nucleotide sequence ID" value="XM_032017289.1"/>
</dbReference>
<dbReference type="GO" id="GO:0008270">
    <property type="term" value="F:zinc ion binding"/>
    <property type="evidence" value="ECO:0007669"/>
    <property type="project" value="InterPro"/>
</dbReference>
<feature type="compositionally biased region" description="Polar residues" evidence="2">
    <location>
        <begin position="1"/>
        <end position="12"/>
    </location>
</feature>
<dbReference type="GeneID" id="43601515"/>
<dbReference type="InterPro" id="IPR036864">
    <property type="entry name" value="Zn2-C6_fun-type_DNA-bd_sf"/>
</dbReference>
<evidence type="ECO:0000256" key="2">
    <source>
        <dbReference type="SAM" id="MobiDB-lite"/>
    </source>
</evidence>
<dbReference type="EMBL" id="NPIC01000009">
    <property type="protein sequence ID" value="RDL33227.1"/>
    <property type="molecule type" value="Genomic_DNA"/>
</dbReference>
<dbReference type="Proteomes" id="UP000254866">
    <property type="component" value="Unassembled WGS sequence"/>
</dbReference>
<dbReference type="GO" id="GO:0000981">
    <property type="term" value="F:DNA-binding transcription factor activity, RNA polymerase II-specific"/>
    <property type="evidence" value="ECO:0007669"/>
    <property type="project" value="InterPro"/>
</dbReference>
<evidence type="ECO:0000256" key="1">
    <source>
        <dbReference type="ARBA" id="ARBA00023242"/>
    </source>
</evidence>
<dbReference type="AlphaFoldDB" id="A0A370TEV9"/>
<feature type="compositionally biased region" description="Basic and acidic residues" evidence="2">
    <location>
        <begin position="97"/>
        <end position="118"/>
    </location>
</feature>
<feature type="region of interest" description="Disordered" evidence="2">
    <location>
        <begin position="1"/>
        <end position="53"/>
    </location>
</feature>
<sequence length="321" mass="35647">MSGSTTASSSNEVLPRESEGDISMFVDLESPSQDSPTSSNASTTTKRQETSSRGGIRVSLACLPCRSRHVKCGAEVPVCSRCQQDDKPCYYAKSRRGMRDGPNPRKKDSIQHGGKDNRISDTRYIHHDAIGFPIGRPSTEMYTGTSVSCPGSLESSVSRSGSTGRLIDLFYMFFYKIHPFVLPRYYFFSRLDSDPDSVNHLRVAMEYVGSLYDPDISTNEQRDLALEQLEIATLHPTGFTVQALLLTANALDLEDRTDLSRTVLDTAIYLALELRMNIQEFASLEPDQVLAESWRRTYWGLCSMDSTFGGSTTRAPSLFPG</sequence>
<dbReference type="CDD" id="cd12148">
    <property type="entry name" value="fungal_TF_MHR"/>
    <property type="match status" value="1"/>
</dbReference>
<feature type="domain" description="Zn(2)-C6 fungal-type" evidence="3">
    <location>
        <begin position="61"/>
        <end position="91"/>
    </location>
</feature>
<evidence type="ECO:0000313" key="5">
    <source>
        <dbReference type="Proteomes" id="UP000254866"/>
    </source>
</evidence>
<dbReference type="InterPro" id="IPR001138">
    <property type="entry name" value="Zn2Cys6_DnaBD"/>
</dbReference>
<organism evidence="4 5">
    <name type="scientific">Venustampulla echinocandica</name>
    <dbReference type="NCBI Taxonomy" id="2656787"/>
    <lineage>
        <taxon>Eukaryota</taxon>
        <taxon>Fungi</taxon>
        <taxon>Dikarya</taxon>
        <taxon>Ascomycota</taxon>
        <taxon>Pezizomycotina</taxon>
        <taxon>Leotiomycetes</taxon>
        <taxon>Helotiales</taxon>
        <taxon>Pleuroascaceae</taxon>
        <taxon>Venustampulla</taxon>
    </lineage>
</organism>
<dbReference type="PANTHER" id="PTHR47431:SF4">
    <property type="entry name" value="ZN(II)2CYS6 TRANSCRIPTION FACTOR (EUROFUNG)"/>
    <property type="match status" value="1"/>
</dbReference>
<dbReference type="OrthoDB" id="2399539at2759"/>
<name>A0A370TEV9_9HELO</name>
<dbReference type="SMART" id="SM00066">
    <property type="entry name" value="GAL4"/>
    <property type="match status" value="1"/>
</dbReference>
<dbReference type="PROSITE" id="PS50048">
    <property type="entry name" value="ZN2_CY6_FUNGAL_2"/>
    <property type="match status" value="1"/>
</dbReference>
<dbReference type="CDD" id="cd00067">
    <property type="entry name" value="GAL4"/>
    <property type="match status" value="1"/>
</dbReference>
<feature type="compositionally biased region" description="Polar residues" evidence="2">
    <location>
        <begin position="30"/>
        <end position="45"/>
    </location>
</feature>
<reference evidence="4 5" key="1">
    <citation type="journal article" date="2018" name="IMA Fungus">
        <title>IMA Genome-F 9: Draft genome sequence of Annulohypoxylon stygium, Aspergillus mulundensis, Berkeleyomyces basicola (syn. Thielaviopsis basicola), Ceratocystis smalleyi, two Cercospora beticola strains, Coleophoma cylindrospora, Fusarium fracticaudum, Phialophora cf. hyalina, and Morchella septimelata.</title>
        <authorList>
            <person name="Wingfield B.D."/>
            <person name="Bills G.F."/>
            <person name="Dong Y."/>
            <person name="Huang W."/>
            <person name="Nel W.J."/>
            <person name="Swalarsk-Parry B.S."/>
            <person name="Vaghefi N."/>
            <person name="Wilken P.M."/>
            <person name="An Z."/>
            <person name="de Beer Z.W."/>
            <person name="De Vos L."/>
            <person name="Chen L."/>
            <person name="Duong T.A."/>
            <person name="Gao Y."/>
            <person name="Hammerbacher A."/>
            <person name="Kikkert J.R."/>
            <person name="Li Y."/>
            <person name="Li H."/>
            <person name="Li K."/>
            <person name="Li Q."/>
            <person name="Liu X."/>
            <person name="Ma X."/>
            <person name="Naidoo K."/>
            <person name="Pethybridge S.J."/>
            <person name="Sun J."/>
            <person name="Steenkamp E.T."/>
            <person name="van der Nest M.A."/>
            <person name="van Wyk S."/>
            <person name="Wingfield M.J."/>
            <person name="Xiong C."/>
            <person name="Yue Q."/>
            <person name="Zhang X."/>
        </authorList>
    </citation>
    <scope>NUCLEOTIDE SEQUENCE [LARGE SCALE GENOMIC DNA]</scope>
    <source>
        <strain evidence="4 5">BP 5553</strain>
    </source>
</reference>
<gene>
    <name evidence="4" type="ORF">BP5553_08666</name>
</gene>
<protein>
    <recommendedName>
        <fullName evidence="3">Zn(2)-C6 fungal-type domain-containing protein</fullName>
    </recommendedName>
</protein>
<dbReference type="SUPFAM" id="SSF57701">
    <property type="entry name" value="Zn2/Cys6 DNA-binding domain"/>
    <property type="match status" value="1"/>
</dbReference>
<dbReference type="PANTHER" id="PTHR47431">
    <property type="entry name" value="ZN(II)2CYS6 TRANSCRIPTION FACTOR (EUROFUNG)-RELATED"/>
    <property type="match status" value="1"/>
</dbReference>
<proteinExistence type="predicted"/>
<feature type="region of interest" description="Disordered" evidence="2">
    <location>
        <begin position="92"/>
        <end position="118"/>
    </location>
</feature>
<dbReference type="Pfam" id="PF00172">
    <property type="entry name" value="Zn_clus"/>
    <property type="match status" value="1"/>
</dbReference>